<evidence type="ECO:0000313" key="2">
    <source>
        <dbReference type="EMBL" id="OLZ62725.1"/>
    </source>
</evidence>
<dbReference type="RefSeq" id="WP_030843927.1">
    <property type="nucleotide sequence ID" value="NZ_JBHYUY010000001.1"/>
</dbReference>
<comment type="caution">
    <text evidence="2">The sequence shown here is derived from an EMBL/GenBank/DDBJ whole genome shotgun (WGS) entry which is preliminary data.</text>
</comment>
<protein>
    <submittedName>
        <fullName evidence="2">Uncharacterized protein</fullName>
    </submittedName>
</protein>
<reference evidence="2 3" key="1">
    <citation type="submission" date="2016-01" db="EMBL/GenBank/DDBJ databases">
        <title>Streptomyces amritsarensis strain MTCC 11845 genome sequencing and assembly.</title>
        <authorList>
            <person name="Sharma D."/>
            <person name="Nair G.R."/>
            <person name="Kaur G."/>
            <person name="Manhas R.K."/>
            <person name="Mayilraj S."/>
        </authorList>
    </citation>
    <scope>NUCLEOTIDE SEQUENCE [LARGE SCALE GENOMIC DNA]</scope>
    <source>
        <strain evidence="2 3">MTCC 11845</strain>
    </source>
</reference>
<evidence type="ECO:0000256" key="1">
    <source>
        <dbReference type="SAM" id="SignalP"/>
    </source>
</evidence>
<accession>A0ABX3FYF7</accession>
<feature type="chain" id="PRO_5047112060" evidence="1">
    <location>
        <begin position="28"/>
        <end position="114"/>
    </location>
</feature>
<name>A0ABX3FYF7_9ACTN</name>
<dbReference type="EMBL" id="MQUR01000055">
    <property type="protein sequence ID" value="OLZ62725.1"/>
    <property type="molecule type" value="Genomic_DNA"/>
</dbReference>
<gene>
    <name evidence="2" type="ORF">AVW11_22090</name>
</gene>
<organism evidence="2 3">
    <name type="scientific">Streptomyces amritsarensis</name>
    <dbReference type="NCBI Taxonomy" id="681158"/>
    <lineage>
        <taxon>Bacteria</taxon>
        <taxon>Bacillati</taxon>
        <taxon>Actinomycetota</taxon>
        <taxon>Actinomycetes</taxon>
        <taxon>Kitasatosporales</taxon>
        <taxon>Streptomycetaceae</taxon>
        <taxon>Streptomyces</taxon>
    </lineage>
</organism>
<sequence>MRLRSALAAAVGGLLLSVALPSSPAAAANGEFVYTYVGLNGVSLRGALPDPESRVCITIPETVDSALPAFAPGNFTDATATVFLDADCNGDTFYVMPPGRRLGDRLRLRSVVFS</sequence>
<feature type="signal peptide" evidence="1">
    <location>
        <begin position="1"/>
        <end position="27"/>
    </location>
</feature>
<keyword evidence="3" id="KW-1185">Reference proteome</keyword>
<keyword evidence="1" id="KW-0732">Signal</keyword>
<dbReference type="Proteomes" id="UP000187151">
    <property type="component" value="Unassembled WGS sequence"/>
</dbReference>
<evidence type="ECO:0000313" key="3">
    <source>
        <dbReference type="Proteomes" id="UP000187151"/>
    </source>
</evidence>
<proteinExistence type="predicted"/>